<sequence>MSFSVKGRSAIVTGAGSGINLAFAKLLLEHGCNVLIADLALLPEAQELVNKYSALSSSPRAVFQKTDVTDWKQLEMMFEVAESEFGEIDVVCPGAGVYEPHWSNFWHPPGTPESHDPQYGGRYALIDINLTHPIRTTQLALAHFLRHRTDGRRKHIVHISSIAGQHATLGVPIYAATKHAINGLVRSLSQLDSKFGIRVTAVAPGVTKTPLWTDHPEKIKAFDNAHDKWVTPEEVAQVMLALIQQDQVSEIIGDQTGRGSQFHVSGGTVLEVSKTVRCVSVFNDPGPGRRAGNMLSNRNVLTDEVFELLSQGGWGTPKLRGIRGKRDPGFHGQASWISCVINLVNTIVGAGVLAMPLAVSHMGIVLGVIVILWSGTTAGFGLYLQSRCAQYLDRGTASFFALSQLTYPNAAVVFDAAIAIKCFGVGVSYLIIIGDLMPGVVQGFVGGIPDYDFLVDRHFWVTAFMLVVIPLSYLRRLDSLKYTSIAALVSMAYLVVLVLYHFVIGDTKADRGPVRVIQWAGPVPALSSLPVIVFAFTCHQNMFSILNEIGNNSHFRTTGVVLASIGSSAATYICVAITGYLSFGDKVGGNIVSMYPPGLWATIGRAAIVMLVMFSYPLQCHPCRASVDAVLRWKPWTSNNNNDNSPHRHPLLGPRGNRTPEPMSDLRFSIITTTILVLSYIVAMTVSSLEAVLAYVGSTGSTSISFILPGLFYYKISSPDSPAHQRLMKEDDEAAEGMLSDDDDDNDDLDNNLARPLSDSGILRRGTRHWRKAVLRRLSLALAIYGVIVMVVCLITNSLFIASR</sequence>
<evidence type="ECO:0000256" key="7">
    <source>
        <dbReference type="ARBA" id="ARBA00022970"/>
    </source>
</evidence>
<dbReference type="PRINTS" id="PR00081">
    <property type="entry name" value="GDHRDH"/>
</dbReference>
<keyword evidence="5 11" id="KW-0812">Transmembrane</keyword>
<evidence type="ECO:0000259" key="12">
    <source>
        <dbReference type="Pfam" id="PF01490"/>
    </source>
</evidence>
<organism evidence="13 14">
    <name type="scientific">Aspergillus coremiiformis</name>
    <dbReference type="NCBI Taxonomy" id="138285"/>
    <lineage>
        <taxon>Eukaryota</taxon>
        <taxon>Fungi</taxon>
        <taxon>Dikarya</taxon>
        <taxon>Ascomycota</taxon>
        <taxon>Pezizomycotina</taxon>
        <taxon>Eurotiomycetes</taxon>
        <taxon>Eurotiomycetidae</taxon>
        <taxon>Eurotiales</taxon>
        <taxon>Aspergillaceae</taxon>
        <taxon>Aspergillus</taxon>
        <taxon>Aspergillus subgen. Circumdati</taxon>
    </lineage>
</organism>
<feature type="transmembrane region" description="Helical" evidence="11">
    <location>
        <begin position="692"/>
        <end position="714"/>
    </location>
</feature>
<dbReference type="AlphaFoldDB" id="A0A5N6Z7V4"/>
<evidence type="ECO:0000256" key="5">
    <source>
        <dbReference type="ARBA" id="ARBA00022692"/>
    </source>
</evidence>
<dbReference type="PANTHER" id="PTHR22950">
    <property type="entry name" value="AMINO ACID TRANSPORTER"/>
    <property type="match status" value="1"/>
</dbReference>
<feature type="transmembrane region" description="Helical" evidence="11">
    <location>
        <begin position="516"/>
        <end position="538"/>
    </location>
</feature>
<feature type="transmembrane region" description="Helical" evidence="11">
    <location>
        <begin position="412"/>
        <end position="437"/>
    </location>
</feature>
<feature type="compositionally biased region" description="Acidic residues" evidence="10">
    <location>
        <begin position="731"/>
        <end position="750"/>
    </location>
</feature>
<evidence type="ECO:0000256" key="10">
    <source>
        <dbReference type="SAM" id="MobiDB-lite"/>
    </source>
</evidence>
<feature type="transmembrane region" description="Helical" evidence="11">
    <location>
        <begin position="486"/>
        <end position="504"/>
    </location>
</feature>
<dbReference type="Pfam" id="PF00106">
    <property type="entry name" value="adh_short"/>
    <property type="match status" value="1"/>
</dbReference>
<dbReference type="InterPro" id="IPR002347">
    <property type="entry name" value="SDR_fam"/>
</dbReference>
<feature type="transmembrane region" description="Helical" evidence="11">
    <location>
        <begin position="457"/>
        <end position="474"/>
    </location>
</feature>
<evidence type="ECO:0000256" key="3">
    <source>
        <dbReference type="ARBA" id="ARBA00022448"/>
    </source>
</evidence>
<accession>A0A5N6Z7V4</accession>
<evidence type="ECO:0000256" key="8">
    <source>
        <dbReference type="ARBA" id="ARBA00022989"/>
    </source>
</evidence>
<evidence type="ECO:0000256" key="1">
    <source>
        <dbReference type="ARBA" id="ARBA00004128"/>
    </source>
</evidence>
<dbReference type="InterPro" id="IPR020904">
    <property type="entry name" value="Sc_DH/Rdtase_CS"/>
</dbReference>
<dbReference type="GO" id="GO:0015194">
    <property type="term" value="F:L-serine transmembrane transporter activity"/>
    <property type="evidence" value="ECO:0007669"/>
    <property type="project" value="TreeGrafter"/>
</dbReference>
<feature type="transmembrane region" description="Helical" evidence="11">
    <location>
        <begin position="559"/>
        <end position="583"/>
    </location>
</feature>
<dbReference type="EMBL" id="ML739140">
    <property type="protein sequence ID" value="KAE8352150.1"/>
    <property type="molecule type" value="Genomic_DNA"/>
</dbReference>
<dbReference type="GO" id="GO:0005290">
    <property type="term" value="F:L-histidine transmembrane transporter activity"/>
    <property type="evidence" value="ECO:0007669"/>
    <property type="project" value="TreeGrafter"/>
</dbReference>
<feature type="transmembrane region" description="Helical" evidence="11">
    <location>
        <begin position="595"/>
        <end position="616"/>
    </location>
</feature>
<dbReference type="GO" id="GO:0005313">
    <property type="term" value="F:L-glutamate transmembrane transporter activity"/>
    <property type="evidence" value="ECO:0007669"/>
    <property type="project" value="TreeGrafter"/>
</dbReference>
<keyword evidence="3" id="KW-0813">Transport</keyword>
<dbReference type="GO" id="GO:0005302">
    <property type="term" value="F:L-tyrosine transmembrane transporter activity"/>
    <property type="evidence" value="ECO:0007669"/>
    <property type="project" value="TreeGrafter"/>
</dbReference>
<dbReference type="InterPro" id="IPR036291">
    <property type="entry name" value="NAD(P)-bd_dom_sf"/>
</dbReference>
<feature type="transmembrane region" description="Helical" evidence="11">
    <location>
        <begin position="334"/>
        <end position="358"/>
    </location>
</feature>
<keyword evidence="6" id="KW-0521">NADP</keyword>
<dbReference type="GO" id="GO:0061459">
    <property type="term" value="F:L-arginine transmembrane transporter activity"/>
    <property type="evidence" value="ECO:0007669"/>
    <property type="project" value="TreeGrafter"/>
</dbReference>
<feature type="domain" description="Amino acid transporter transmembrane" evidence="12">
    <location>
        <begin position="333"/>
        <end position="729"/>
    </location>
</feature>
<keyword evidence="4" id="KW-0926">Vacuole</keyword>
<feature type="transmembrane region" description="Helical" evidence="11">
    <location>
        <begin position="778"/>
        <end position="802"/>
    </location>
</feature>
<dbReference type="Proteomes" id="UP000327118">
    <property type="component" value="Unassembled WGS sequence"/>
</dbReference>
<proteinExistence type="inferred from homology"/>
<dbReference type="FunFam" id="3.40.50.720:FF:000643">
    <property type="entry name" value="Short chain dehydrogenase/reductase family oxidoreductase, putative"/>
    <property type="match status" value="1"/>
</dbReference>
<evidence type="ECO:0000256" key="4">
    <source>
        <dbReference type="ARBA" id="ARBA00022554"/>
    </source>
</evidence>
<evidence type="ECO:0000256" key="11">
    <source>
        <dbReference type="SAM" id="Phobius"/>
    </source>
</evidence>
<evidence type="ECO:0000313" key="14">
    <source>
        <dbReference type="Proteomes" id="UP000327118"/>
    </source>
</evidence>
<name>A0A5N6Z7V4_9EURO</name>
<evidence type="ECO:0000256" key="6">
    <source>
        <dbReference type="ARBA" id="ARBA00022857"/>
    </source>
</evidence>
<evidence type="ECO:0000256" key="2">
    <source>
        <dbReference type="ARBA" id="ARBA00008066"/>
    </source>
</evidence>
<dbReference type="PANTHER" id="PTHR22950:SF678">
    <property type="entry name" value="VACUOLAR AMINO ACID TRANSPORTER 5-RELATED"/>
    <property type="match status" value="1"/>
</dbReference>
<feature type="transmembrane region" description="Helical" evidence="11">
    <location>
        <begin position="364"/>
        <end position="384"/>
    </location>
</feature>
<keyword evidence="8 11" id="KW-1133">Transmembrane helix</keyword>
<dbReference type="Pfam" id="PF01490">
    <property type="entry name" value="Aa_trans"/>
    <property type="match status" value="1"/>
</dbReference>
<evidence type="ECO:0000313" key="13">
    <source>
        <dbReference type="EMBL" id="KAE8352150.1"/>
    </source>
</evidence>
<comment type="similarity">
    <text evidence="2">Belongs to the amino acid/polyamine transporter 2 family.</text>
</comment>
<feature type="region of interest" description="Disordered" evidence="10">
    <location>
        <begin position="731"/>
        <end position="751"/>
    </location>
</feature>
<dbReference type="PROSITE" id="PS00061">
    <property type="entry name" value="ADH_SHORT"/>
    <property type="match status" value="1"/>
</dbReference>
<dbReference type="Gene3D" id="3.40.50.720">
    <property type="entry name" value="NAD(P)-binding Rossmann-like Domain"/>
    <property type="match status" value="1"/>
</dbReference>
<dbReference type="GO" id="GO:0000329">
    <property type="term" value="C:fungal-type vacuole membrane"/>
    <property type="evidence" value="ECO:0007669"/>
    <property type="project" value="TreeGrafter"/>
</dbReference>
<gene>
    <name evidence="13" type="ORF">BDV28DRAFT_158110</name>
</gene>
<feature type="transmembrane region" description="Helical" evidence="11">
    <location>
        <begin position="668"/>
        <end position="686"/>
    </location>
</feature>
<comment type="subcellular location">
    <subcellularLocation>
        <location evidence="1">Vacuole membrane</location>
        <topology evidence="1">Multi-pass membrane protein</topology>
    </subcellularLocation>
</comment>
<reference evidence="14" key="1">
    <citation type="submission" date="2019-04" db="EMBL/GenBank/DDBJ databases">
        <title>Friends and foes A comparative genomics studyof 23 Aspergillus species from section Flavi.</title>
        <authorList>
            <consortium name="DOE Joint Genome Institute"/>
            <person name="Kjaerbolling I."/>
            <person name="Vesth T."/>
            <person name="Frisvad J.C."/>
            <person name="Nybo J.L."/>
            <person name="Theobald S."/>
            <person name="Kildgaard S."/>
            <person name="Isbrandt T."/>
            <person name="Kuo A."/>
            <person name="Sato A."/>
            <person name="Lyhne E.K."/>
            <person name="Kogle M.E."/>
            <person name="Wiebenga A."/>
            <person name="Kun R.S."/>
            <person name="Lubbers R.J."/>
            <person name="Makela M.R."/>
            <person name="Barry K."/>
            <person name="Chovatia M."/>
            <person name="Clum A."/>
            <person name="Daum C."/>
            <person name="Haridas S."/>
            <person name="He G."/>
            <person name="LaButti K."/>
            <person name="Lipzen A."/>
            <person name="Mondo S."/>
            <person name="Riley R."/>
            <person name="Salamov A."/>
            <person name="Simmons B.A."/>
            <person name="Magnuson J.K."/>
            <person name="Henrissat B."/>
            <person name="Mortensen U.H."/>
            <person name="Larsen T.O."/>
            <person name="Devries R.P."/>
            <person name="Grigoriev I.V."/>
            <person name="Machida M."/>
            <person name="Baker S.E."/>
            <person name="Andersen M.R."/>
        </authorList>
    </citation>
    <scope>NUCLEOTIDE SEQUENCE [LARGE SCALE GENOMIC DNA]</scope>
    <source>
        <strain evidence="14">CBS 553.77</strain>
    </source>
</reference>
<keyword evidence="7" id="KW-0029">Amino-acid transport</keyword>
<keyword evidence="9 11" id="KW-0472">Membrane</keyword>
<protein>
    <submittedName>
        <fullName evidence="13">Transmembrane amino acid transporter protein-domain-containing protein</fullName>
    </submittedName>
</protein>
<keyword evidence="14" id="KW-1185">Reference proteome</keyword>
<dbReference type="OrthoDB" id="438545at2759"/>
<dbReference type="SUPFAM" id="SSF51735">
    <property type="entry name" value="NAD(P)-binding Rossmann-fold domains"/>
    <property type="match status" value="1"/>
</dbReference>
<dbReference type="GO" id="GO:0044550">
    <property type="term" value="P:secondary metabolite biosynthetic process"/>
    <property type="evidence" value="ECO:0007669"/>
    <property type="project" value="UniProtKB-ARBA"/>
</dbReference>
<evidence type="ECO:0000256" key="9">
    <source>
        <dbReference type="ARBA" id="ARBA00023136"/>
    </source>
</evidence>
<dbReference type="GO" id="GO:0015189">
    <property type="term" value="F:L-lysine transmembrane transporter activity"/>
    <property type="evidence" value="ECO:0007669"/>
    <property type="project" value="TreeGrafter"/>
</dbReference>
<dbReference type="InterPro" id="IPR013057">
    <property type="entry name" value="AA_transpt_TM"/>
</dbReference>